<feature type="transmembrane region" description="Helical" evidence="1">
    <location>
        <begin position="367"/>
        <end position="386"/>
    </location>
</feature>
<dbReference type="InterPro" id="IPR010266">
    <property type="entry name" value="NnrS"/>
</dbReference>
<keyword evidence="1" id="KW-0472">Membrane</keyword>
<feature type="transmembrane region" description="Helical" evidence="1">
    <location>
        <begin position="171"/>
        <end position="193"/>
    </location>
</feature>
<dbReference type="Proteomes" id="UP000631300">
    <property type="component" value="Unassembled WGS sequence"/>
</dbReference>
<feature type="transmembrane region" description="Helical" evidence="1">
    <location>
        <begin position="114"/>
        <end position="133"/>
    </location>
</feature>
<evidence type="ECO:0008006" key="4">
    <source>
        <dbReference type="Google" id="ProtNLM"/>
    </source>
</evidence>
<evidence type="ECO:0000313" key="2">
    <source>
        <dbReference type="EMBL" id="GGW83148.1"/>
    </source>
</evidence>
<dbReference type="EMBL" id="BMXP01000003">
    <property type="protein sequence ID" value="GGW83148.1"/>
    <property type="molecule type" value="Genomic_DNA"/>
</dbReference>
<dbReference type="Pfam" id="PF05940">
    <property type="entry name" value="NnrS"/>
    <property type="match status" value="1"/>
</dbReference>
<feature type="transmembrane region" description="Helical" evidence="1">
    <location>
        <begin position="271"/>
        <end position="296"/>
    </location>
</feature>
<feature type="transmembrane region" description="Helical" evidence="1">
    <location>
        <begin position="214"/>
        <end position="232"/>
    </location>
</feature>
<feature type="transmembrane region" description="Helical" evidence="1">
    <location>
        <begin position="302"/>
        <end position="325"/>
    </location>
</feature>
<sequence length="399" mass="43831">MSNTPSELQTHAPIWRQAFRPLFLLGAIFSASAIIIWVLQRYLLVSVLPQDNALFWHMHEMLFGFAGAIVVGFLLTAVQNWTGLRAMHGKVLQVLVCLWLAARFGMAFGSPALAFPVMIMNVGFYSLAAFFFARLLIKARNKRNYFFIPALLFLGALSGLTQYGVEVENLFIQMSAMYGAVLLISQMIIIVGGRIIPLFTASGTQTECVSPVRWLNVCIYLVSWLSIPLLLLGNHDEAFRLVAGLTLLIAAGANAVRVVHWYQHQIWALPLVWSLHIGYGFIPVGQGLLALHFLGFGVTMSAGIHALAGGAMGTMILAMISRVSLGHTGRPLLANRFTTVSLACIAIAGLLRVLTAIFPAFFGSQTLILVAALWSLAFLLFIINYWKVLISPRVDRKIG</sequence>
<feature type="transmembrane region" description="Helical" evidence="1">
    <location>
        <begin position="238"/>
        <end position="259"/>
    </location>
</feature>
<organism evidence="2 3">
    <name type="scientific">Alteromonas halophila</name>
    <dbReference type="NCBI Taxonomy" id="516698"/>
    <lineage>
        <taxon>Bacteria</taxon>
        <taxon>Pseudomonadati</taxon>
        <taxon>Pseudomonadota</taxon>
        <taxon>Gammaproteobacteria</taxon>
        <taxon>Alteromonadales</taxon>
        <taxon>Alteromonadaceae</taxon>
        <taxon>Alteromonas/Salinimonas group</taxon>
        <taxon>Alteromonas</taxon>
    </lineage>
</organism>
<evidence type="ECO:0000256" key="1">
    <source>
        <dbReference type="SAM" id="Phobius"/>
    </source>
</evidence>
<keyword evidence="1" id="KW-1133">Transmembrane helix</keyword>
<gene>
    <name evidence="2" type="ORF">GCM10007391_15590</name>
</gene>
<keyword evidence="1" id="KW-0812">Transmembrane</keyword>
<keyword evidence="3" id="KW-1185">Reference proteome</keyword>
<dbReference type="AlphaFoldDB" id="A0A918JIP8"/>
<feature type="transmembrane region" description="Helical" evidence="1">
    <location>
        <begin position="59"/>
        <end position="78"/>
    </location>
</feature>
<name>A0A918JIP8_9ALTE</name>
<accession>A0A918JIP8</accession>
<dbReference type="RefSeq" id="WP_189405091.1">
    <property type="nucleotide sequence ID" value="NZ_BMXP01000003.1"/>
</dbReference>
<feature type="transmembrane region" description="Helical" evidence="1">
    <location>
        <begin position="337"/>
        <end position="361"/>
    </location>
</feature>
<reference evidence="2" key="1">
    <citation type="journal article" date="2014" name="Int. J. Syst. Evol. Microbiol.">
        <title>Complete genome sequence of Corynebacterium casei LMG S-19264T (=DSM 44701T), isolated from a smear-ripened cheese.</title>
        <authorList>
            <consortium name="US DOE Joint Genome Institute (JGI-PGF)"/>
            <person name="Walter F."/>
            <person name="Albersmeier A."/>
            <person name="Kalinowski J."/>
            <person name="Ruckert C."/>
        </authorList>
    </citation>
    <scope>NUCLEOTIDE SEQUENCE</scope>
    <source>
        <strain evidence="2">KCTC 22164</strain>
    </source>
</reference>
<comment type="caution">
    <text evidence="2">The sequence shown here is derived from an EMBL/GenBank/DDBJ whole genome shotgun (WGS) entry which is preliminary data.</text>
</comment>
<feature type="transmembrane region" description="Helical" evidence="1">
    <location>
        <begin position="145"/>
        <end position="165"/>
    </location>
</feature>
<feature type="transmembrane region" description="Helical" evidence="1">
    <location>
        <begin position="21"/>
        <end position="39"/>
    </location>
</feature>
<proteinExistence type="predicted"/>
<reference evidence="2" key="2">
    <citation type="submission" date="2020-09" db="EMBL/GenBank/DDBJ databases">
        <authorList>
            <person name="Sun Q."/>
            <person name="Kim S."/>
        </authorList>
    </citation>
    <scope>NUCLEOTIDE SEQUENCE</scope>
    <source>
        <strain evidence="2">KCTC 22164</strain>
    </source>
</reference>
<evidence type="ECO:0000313" key="3">
    <source>
        <dbReference type="Proteomes" id="UP000631300"/>
    </source>
</evidence>
<protein>
    <recommendedName>
        <fullName evidence="4">NnrS family protein</fullName>
    </recommendedName>
</protein>
<feature type="transmembrane region" description="Helical" evidence="1">
    <location>
        <begin position="90"/>
        <end position="108"/>
    </location>
</feature>